<dbReference type="PANTHER" id="PTHR14289">
    <property type="entry name" value="F-BOX ONLY PROTEIN 3"/>
    <property type="match status" value="1"/>
</dbReference>
<dbReference type="PROSITE" id="PS51087">
    <property type="entry name" value="APAG"/>
    <property type="match status" value="1"/>
</dbReference>
<dbReference type="InterPro" id="IPR036767">
    <property type="entry name" value="ApaG_sf"/>
</dbReference>
<dbReference type="InterPro" id="IPR011722">
    <property type="entry name" value="Hemimethylated_DNA-bd_dom"/>
</dbReference>
<dbReference type="Pfam" id="PF04379">
    <property type="entry name" value="DUF525"/>
    <property type="match status" value="1"/>
</dbReference>
<name>A0A1B6EZ60_9HEMI</name>
<dbReference type="AlphaFoldDB" id="A0A1B6EZ60"/>
<proteinExistence type="predicted"/>
<feature type="domain" description="ApaG" evidence="2">
    <location>
        <begin position="233"/>
        <end position="358"/>
    </location>
</feature>
<reference evidence="3" key="1">
    <citation type="submission" date="2015-11" db="EMBL/GenBank/DDBJ databases">
        <title>De novo transcriptome assembly of four potential Pierce s Disease insect vectors from Arizona vineyards.</title>
        <authorList>
            <person name="Tassone E.E."/>
        </authorList>
    </citation>
    <scope>NUCLEOTIDE SEQUENCE</scope>
</reference>
<feature type="non-terminal residue" evidence="3">
    <location>
        <position position="1"/>
    </location>
</feature>
<dbReference type="GO" id="GO:0005634">
    <property type="term" value="C:nucleus"/>
    <property type="evidence" value="ECO:0007669"/>
    <property type="project" value="TreeGrafter"/>
</dbReference>
<keyword evidence="1" id="KW-0472">Membrane</keyword>
<dbReference type="SUPFAM" id="SSF141255">
    <property type="entry name" value="YccV-like"/>
    <property type="match status" value="1"/>
</dbReference>
<keyword evidence="1" id="KW-0812">Transmembrane</keyword>
<gene>
    <name evidence="3" type="ORF">g.15581</name>
</gene>
<evidence type="ECO:0000259" key="2">
    <source>
        <dbReference type="PROSITE" id="PS51087"/>
    </source>
</evidence>
<protein>
    <recommendedName>
        <fullName evidence="2">ApaG domain-containing protein</fullName>
    </recommendedName>
</protein>
<evidence type="ECO:0000313" key="3">
    <source>
        <dbReference type="EMBL" id="JAS43198.1"/>
    </source>
</evidence>
<dbReference type="InterPro" id="IPR036623">
    <property type="entry name" value="Hemimethylated_DNA-bd_sf"/>
</dbReference>
<accession>A0A1B6EZ60</accession>
<feature type="transmembrane region" description="Helical" evidence="1">
    <location>
        <begin position="7"/>
        <end position="31"/>
    </location>
</feature>
<dbReference type="GO" id="GO:0003677">
    <property type="term" value="F:DNA binding"/>
    <property type="evidence" value="ECO:0007669"/>
    <property type="project" value="InterPro"/>
</dbReference>
<dbReference type="Gene3D" id="2.60.40.1470">
    <property type="entry name" value="ApaG domain"/>
    <property type="match status" value="1"/>
</dbReference>
<dbReference type="SMART" id="SM00992">
    <property type="entry name" value="YccV-like"/>
    <property type="match status" value="1"/>
</dbReference>
<sequence>STHNKQNFFLLLILVILLFCFKLQLPIFVMLSSNLLLKCRSKILLRPCFYLVNQTAPSSQLIEIGHLEKPKTTSNYETGQLFLHKVWGYRGIILFPWVARIFDRDLKDCSEDLKYNLTFLGGREVKCSTENYYQVLIDCRDRPYIKAQTEVVTFMGCASSSYRLLQSVPGLDYTAHRDILPYTATEKLPLKHEMFDSFFLYKPNKDPSIEAKDSLKVWKNNNASWLRISDVHKETTEEVRITAIPFFMGCRRMPETTLYSWRYCIRLENLSDMSLQFKSHTWRIFSMSGLTETVKGKGVMGQELSLDKHSPSFQYCGHVNLSTPYGHMSGSFQVIREDGSSFDCLVPLFLLETKINQDDTLF</sequence>
<organism evidence="3">
    <name type="scientific">Cuerna arida</name>
    <dbReference type="NCBI Taxonomy" id="1464854"/>
    <lineage>
        <taxon>Eukaryota</taxon>
        <taxon>Metazoa</taxon>
        <taxon>Ecdysozoa</taxon>
        <taxon>Arthropoda</taxon>
        <taxon>Hexapoda</taxon>
        <taxon>Insecta</taxon>
        <taxon>Pterygota</taxon>
        <taxon>Neoptera</taxon>
        <taxon>Paraneoptera</taxon>
        <taxon>Hemiptera</taxon>
        <taxon>Auchenorrhyncha</taxon>
        <taxon>Membracoidea</taxon>
        <taxon>Cicadellidae</taxon>
        <taxon>Cicadellinae</taxon>
        <taxon>Proconiini</taxon>
        <taxon>Cuerna</taxon>
    </lineage>
</organism>
<dbReference type="GO" id="GO:0042645">
    <property type="term" value="C:mitochondrial nucleoid"/>
    <property type="evidence" value="ECO:0007669"/>
    <property type="project" value="TreeGrafter"/>
</dbReference>
<dbReference type="PANTHER" id="PTHR14289:SF16">
    <property type="entry name" value="POLYMERASE DELTA-INTERACTING PROTEIN 2"/>
    <property type="match status" value="1"/>
</dbReference>
<dbReference type="SUPFAM" id="SSF110069">
    <property type="entry name" value="ApaG-like"/>
    <property type="match status" value="1"/>
</dbReference>
<keyword evidence="1" id="KW-1133">Transmembrane helix</keyword>
<dbReference type="EMBL" id="GECZ01026571">
    <property type="protein sequence ID" value="JAS43198.1"/>
    <property type="molecule type" value="Transcribed_RNA"/>
</dbReference>
<evidence type="ECO:0000256" key="1">
    <source>
        <dbReference type="SAM" id="Phobius"/>
    </source>
</evidence>
<dbReference type="InterPro" id="IPR007474">
    <property type="entry name" value="ApaG_domain"/>
</dbReference>
<dbReference type="GO" id="GO:0070987">
    <property type="term" value="P:error-free translesion synthesis"/>
    <property type="evidence" value="ECO:0007669"/>
    <property type="project" value="TreeGrafter"/>
</dbReference>